<feature type="domain" description="Spore protein YkvP/CgeB glycosyl transferase-like" evidence="1">
    <location>
        <begin position="160"/>
        <end position="288"/>
    </location>
</feature>
<reference evidence="2" key="1">
    <citation type="journal article" date="2020" name="Nature">
        <title>Giant virus diversity and host interactions through global metagenomics.</title>
        <authorList>
            <person name="Schulz F."/>
            <person name="Roux S."/>
            <person name="Paez-Espino D."/>
            <person name="Jungbluth S."/>
            <person name="Walsh D.A."/>
            <person name="Denef V.J."/>
            <person name="McMahon K.D."/>
            <person name="Konstantinidis K.T."/>
            <person name="Eloe-Fadrosh E.A."/>
            <person name="Kyrpides N.C."/>
            <person name="Woyke T."/>
        </authorList>
    </citation>
    <scope>NUCLEOTIDE SEQUENCE</scope>
    <source>
        <strain evidence="2">GVMAG-M-3300023174-60</strain>
    </source>
</reference>
<proteinExistence type="predicted"/>
<evidence type="ECO:0000313" key="2">
    <source>
        <dbReference type="EMBL" id="QHT20027.1"/>
    </source>
</evidence>
<evidence type="ECO:0000259" key="1">
    <source>
        <dbReference type="Pfam" id="PF13524"/>
    </source>
</evidence>
<dbReference type="AlphaFoldDB" id="A0A6C0DT95"/>
<organism evidence="2">
    <name type="scientific">viral metagenome</name>
    <dbReference type="NCBI Taxonomy" id="1070528"/>
    <lineage>
        <taxon>unclassified sequences</taxon>
        <taxon>metagenomes</taxon>
        <taxon>organismal metagenomes</taxon>
    </lineage>
</organism>
<accession>A0A6C0DT95</accession>
<dbReference type="EMBL" id="MN739677">
    <property type="protein sequence ID" value="QHT20027.1"/>
    <property type="molecule type" value="Genomic_DNA"/>
</dbReference>
<dbReference type="Gene3D" id="3.40.50.2000">
    <property type="entry name" value="Glycogen Phosphorylase B"/>
    <property type="match status" value="1"/>
</dbReference>
<dbReference type="InterPro" id="IPR055259">
    <property type="entry name" value="YkvP/CgeB_Glyco_trans-like"/>
</dbReference>
<dbReference type="SUPFAM" id="SSF53756">
    <property type="entry name" value="UDP-Glycosyltransferase/glycogen phosphorylase"/>
    <property type="match status" value="1"/>
</dbReference>
<name>A0A6C0DT95_9ZZZZ</name>
<dbReference type="Pfam" id="PF13524">
    <property type="entry name" value="Glyco_trans_1_2"/>
    <property type="match status" value="1"/>
</dbReference>
<protein>
    <recommendedName>
        <fullName evidence="1">Spore protein YkvP/CgeB glycosyl transferase-like domain-containing protein</fullName>
    </recommendedName>
</protein>
<sequence length="303" mass="35850">MKRLVQLPRFPELQNFLVMNIIYDELTNAFLDYDCEISIVNNLDELRNEGIIFLDNGALWRGNRDILNKIGEKCPDAVYYCWYWCDLPSYIPYEDYQPFKYMIYIGNNILKMPSIPELINEYHNYKPSKKFCPLKLRANEHPDLVGTYKRDVTRDYCFMGGGYKQQWVPEEFTGIYHHVTNDNYLSYNTRRDIYLSSLFAFGFHGDFPIDCGSISQRVFEGLAYGCVVLCDNPVAEQITNGIVVTVTSKEDLIEKMKYYKQHPELIIEKQQKGYEWVKKYGTNRESIRVFLEKLKELYNIEFD</sequence>